<dbReference type="PROSITE" id="PS50878">
    <property type="entry name" value="RT_POL"/>
    <property type="match status" value="1"/>
</dbReference>
<dbReference type="EMBL" id="BQNB010016338">
    <property type="protein sequence ID" value="GJT50638.1"/>
    <property type="molecule type" value="Genomic_DNA"/>
</dbReference>
<name>A0ABQ5EIA3_9ASTR</name>
<dbReference type="InterPro" id="IPR013103">
    <property type="entry name" value="RVT_2"/>
</dbReference>
<feature type="domain" description="Reverse transcriptase" evidence="2">
    <location>
        <begin position="1"/>
        <end position="158"/>
    </location>
</feature>
<dbReference type="Proteomes" id="UP001151760">
    <property type="component" value="Unassembled WGS sequence"/>
</dbReference>
<feature type="coiled-coil region" evidence="1">
    <location>
        <begin position="136"/>
        <end position="163"/>
    </location>
</feature>
<sequence length="772" mass="88839">MIKWIMACVTSTSFSLSINGDIHGYFKGKRGLRQGDPLSPYLFTLVMEVLNLILKRRVLDFDGFRYQKHCDELKIINVCFADDLFIFARSDVDSAKVIMDSLEEFKRVSGLVPSIPKSKLPVKYLGVPLISSRLLNKDCKILMEKAKNRIEDWKNKLLSFSGRLQLCKSVISFMHVYWASVLVIPKGIFLDIQQSMRAFLWCNREYKRGRAKVAWDDICLPKCEGGLGLCSLELFNIALMTTHIWNIVSNKEPLWVRWIHSYKLNGRSLWDIPQKADMSWGWRKILQLRDTVRPYFWVKLGNGKSTSIWFDSWCSICPLSPLLTVRDITSEGFNIYNTVADLVENGAWLWPSTWLQKAHALSMVPAPHLDVWNNIRHLAGMEQVQPVLHDIVNYLQPMANNRTASSIIGRLILAASSYYIWLERNSRIFKKVKKSSDEIKDIIMVTVHLKLLTFKFKNTAKLNFNNAFLYGDLVETVYMKQPEGYFPSDDNKVCRLKKSLYGLKQTPRQWNANLTSALIENGFNQSKSYYSLYTKFDKGIFVALYVYVDDIIITGNSIYEIEKFKTFLKSKFMIKDFGKLKYFLGIEVIDTDKGICFNQRKYVLDLLSEYGMLACDLLKHLCSPSWALLMKLPLMIRLGIHITKSLEAEYRALASVTSEVIWILKIQKDLHCKNLLPVSLYCDSNSTIKIAANLIFHERTKHLEIDLHFVREKILNGVVKTVKVDFANQIADILTKGLDTIQHKSLVNKLGLFDIYQAETKGGCLRVDVAAC</sequence>
<dbReference type="PANTHER" id="PTHR33116">
    <property type="entry name" value="REVERSE TRANSCRIPTASE ZINC-BINDING DOMAIN-CONTAINING PROTEIN-RELATED-RELATED"/>
    <property type="match status" value="1"/>
</dbReference>
<evidence type="ECO:0000313" key="4">
    <source>
        <dbReference type="Proteomes" id="UP001151760"/>
    </source>
</evidence>
<dbReference type="Pfam" id="PF00078">
    <property type="entry name" value="RVT_1"/>
    <property type="match status" value="1"/>
</dbReference>
<dbReference type="PANTHER" id="PTHR33116:SF76">
    <property type="entry name" value="DUF4283 DOMAIN-CONTAINING PROTEIN"/>
    <property type="match status" value="1"/>
</dbReference>
<dbReference type="InterPro" id="IPR043502">
    <property type="entry name" value="DNA/RNA_pol_sf"/>
</dbReference>
<protein>
    <submittedName>
        <fullName evidence="3">Ribonuclease H-like domain-containing protein</fullName>
    </submittedName>
</protein>
<organism evidence="3 4">
    <name type="scientific">Tanacetum coccineum</name>
    <dbReference type="NCBI Taxonomy" id="301880"/>
    <lineage>
        <taxon>Eukaryota</taxon>
        <taxon>Viridiplantae</taxon>
        <taxon>Streptophyta</taxon>
        <taxon>Embryophyta</taxon>
        <taxon>Tracheophyta</taxon>
        <taxon>Spermatophyta</taxon>
        <taxon>Magnoliopsida</taxon>
        <taxon>eudicotyledons</taxon>
        <taxon>Gunneridae</taxon>
        <taxon>Pentapetalae</taxon>
        <taxon>asterids</taxon>
        <taxon>campanulids</taxon>
        <taxon>Asterales</taxon>
        <taxon>Asteraceae</taxon>
        <taxon>Asteroideae</taxon>
        <taxon>Anthemideae</taxon>
        <taxon>Anthemidinae</taxon>
        <taxon>Tanacetum</taxon>
    </lineage>
</organism>
<evidence type="ECO:0000256" key="1">
    <source>
        <dbReference type="SAM" id="Coils"/>
    </source>
</evidence>
<reference evidence="3" key="1">
    <citation type="journal article" date="2022" name="Int. J. Mol. Sci.">
        <title>Draft Genome of Tanacetum Coccineum: Genomic Comparison of Closely Related Tanacetum-Family Plants.</title>
        <authorList>
            <person name="Yamashiro T."/>
            <person name="Shiraishi A."/>
            <person name="Nakayama K."/>
            <person name="Satake H."/>
        </authorList>
    </citation>
    <scope>NUCLEOTIDE SEQUENCE</scope>
</reference>
<keyword evidence="4" id="KW-1185">Reference proteome</keyword>
<dbReference type="Pfam" id="PF07727">
    <property type="entry name" value="RVT_2"/>
    <property type="match status" value="1"/>
</dbReference>
<dbReference type="SUPFAM" id="SSF56672">
    <property type="entry name" value="DNA/RNA polymerases"/>
    <property type="match status" value="2"/>
</dbReference>
<dbReference type="CDD" id="cd09272">
    <property type="entry name" value="RNase_HI_RT_Ty1"/>
    <property type="match status" value="1"/>
</dbReference>
<gene>
    <name evidence="3" type="ORF">Tco_0976795</name>
</gene>
<dbReference type="InterPro" id="IPR000477">
    <property type="entry name" value="RT_dom"/>
</dbReference>
<keyword evidence="1" id="KW-0175">Coiled coil</keyword>
<evidence type="ECO:0000313" key="3">
    <source>
        <dbReference type="EMBL" id="GJT50638.1"/>
    </source>
</evidence>
<evidence type="ECO:0000259" key="2">
    <source>
        <dbReference type="PROSITE" id="PS50878"/>
    </source>
</evidence>
<reference evidence="3" key="2">
    <citation type="submission" date="2022-01" db="EMBL/GenBank/DDBJ databases">
        <authorList>
            <person name="Yamashiro T."/>
            <person name="Shiraishi A."/>
            <person name="Satake H."/>
            <person name="Nakayama K."/>
        </authorList>
    </citation>
    <scope>NUCLEOTIDE SEQUENCE</scope>
</reference>
<comment type="caution">
    <text evidence="3">The sequence shown here is derived from an EMBL/GenBank/DDBJ whole genome shotgun (WGS) entry which is preliminary data.</text>
</comment>
<proteinExistence type="predicted"/>
<accession>A0ABQ5EIA3</accession>